<sequence length="157" mass="16547">MAGPTRGAADGDHVPDDDLDAQWAALTARLGELRLPAEEELEPQPEPRPPAAAPAPGPRDYSPAAETEDDDRARDVVDGFVAPDPEPLSRSEPLLVVAWGGVLGGLAVMLLCVLLWRSAPGLVWLVAAGALAVGVGLLLWRMPARRDTDDYDDGAVV</sequence>
<keyword evidence="4" id="KW-1185">Reference proteome</keyword>
<dbReference type="RefSeq" id="WP_146237462.1">
    <property type="nucleotide sequence ID" value="NZ_QKLZ01000001.1"/>
</dbReference>
<evidence type="ECO:0000256" key="1">
    <source>
        <dbReference type="SAM" id="MobiDB-lite"/>
    </source>
</evidence>
<keyword evidence="2" id="KW-0472">Membrane</keyword>
<feature type="transmembrane region" description="Helical" evidence="2">
    <location>
        <begin position="94"/>
        <end position="116"/>
    </location>
</feature>
<evidence type="ECO:0000256" key="2">
    <source>
        <dbReference type="SAM" id="Phobius"/>
    </source>
</evidence>
<feature type="transmembrane region" description="Helical" evidence="2">
    <location>
        <begin position="122"/>
        <end position="140"/>
    </location>
</feature>
<proteinExistence type="predicted"/>
<name>A0A2Y8ZXL6_9MICO</name>
<evidence type="ECO:0000313" key="3">
    <source>
        <dbReference type="EMBL" id="SSA36814.1"/>
    </source>
</evidence>
<protein>
    <submittedName>
        <fullName evidence="3">Uncharacterized protein</fullName>
    </submittedName>
</protein>
<feature type="region of interest" description="Disordered" evidence="1">
    <location>
        <begin position="34"/>
        <end position="73"/>
    </location>
</feature>
<organism evidence="3 4">
    <name type="scientific">Georgenia satyanarayanai</name>
    <dbReference type="NCBI Taxonomy" id="860221"/>
    <lineage>
        <taxon>Bacteria</taxon>
        <taxon>Bacillati</taxon>
        <taxon>Actinomycetota</taxon>
        <taxon>Actinomycetes</taxon>
        <taxon>Micrococcales</taxon>
        <taxon>Bogoriellaceae</taxon>
        <taxon>Georgenia</taxon>
    </lineage>
</organism>
<feature type="compositionally biased region" description="Pro residues" evidence="1">
    <location>
        <begin position="44"/>
        <end position="57"/>
    </location>
</feature>
<reference evidence="3 4" key="1">
    <citation type="submission" date="2016-10" db="EMBL/GenBank/DDBJ databases">
        <authorList>
            <person name="Cai Z."/>
        </authorList>
    </citation>
    <scope>NUCLEOTIDE SEQUENCE [LARGE SCALE GENOMIC DNA]</scope>
    <source>
        <strain evidence="3 4">CGMCC 1.10826</strain>
    </source>
</reference>
<dbReference type="Proteomes" id="UP000250222">
    <property type="component" value="Unassembled WGS sequence"/>
</dbReference>
<feature type="region of interest" description="Disordered" evidence="1">
    <location>
        <begin position="1"/>
        <end position="22"/>
    </location>
</feature>
<dbReference type="EMBL" id="UETB01000001">
    <property type="protein sequence ID" value="SSA36814.1"/>
    <property type="molecule type" value="Genomic_DNA"/>
</dbReference>
<keyword evidence="2" id="KW-1133">Transmembrane helix</keyword>
<gene>
    <name evidence="3" type="ORF">SAMN05216184_101471</name>
</gene>
<dbReference type="AlphaFoldDB" id="A0A2Y8ZXL6"/>
<keyword evidence="2" id="KW-0812">Transmembrane</keyword>
<accession>A0A2Y8ZXL6</accession>
<evidence type="ECO:0000313" key="4">
    <source>
        <dbReference type="Proteomes" id="UP000250222"/>
    </source>
</evidence>